<dbReference type="AlphaFoldDB" id="A0AAN6WQ34"/>
<protein>
    <recommendedName>
        <fullName evidence="3 9">Mediator of RNA polymerase II transcription subunit 14</fullName>
    </recommendedName>
    <alternativeName>
        <fullName evidence="8 9">Mediator complex subunit 14</fullName>
    </alternativeName>
</protein>
<comment type="subunit">
    <text evidence="9">Component of the Mediator complex.</text>
</comment>
<evidence type="ECO:0000259" key="10">
    <source>
        <dbReference type="Pfam" id="PF08638"/>
    </source>
</evidence>
<proteinExistence type="inferred from homology"/>
<name>A0AAN6WQ34_9PEZI</name>
<evidence type="ECO:0000256" key="4">
    <source>
        <dbReference type="ARBA" id="ARBA00023015"/>
    </source>
</evidence>
<evidence type="ECO:0000256" key="7">
    <source>
        <dbReference type="ARBA" id="ARBA00023242"/>
    </source>
</evidence>
<dbReference type="Pfam" id="PF26204">
    <property type="entry name" value="Med14_fung"/>
    <property type="match status" value="1"/>
</dbReference>
<evidence type="ECO:0000256" key="8">
    <source>
        <dbReference type="ARBA" id="ARBA00032007"/>
    </source>
</evidence>
<dbReference type="InterPro" id="IPR055122">
    <property type="entry name" value="Med14_N"/>
</dbReference>
<evidence type="ECO:0000256" key="9">
    <source>
        <dbReference type="RuleBase" id="RU365082"/>
    </source>
</evidence>
<dbReference type="PANTHER" id="PTHR12809">
    <property type="entry name" value="MEDIATOR COMPLEX SUBUNIT"/>
    <property type="match status" value="1"/>
</dbReference>
<dbReference type="Proteomes" id="UP001302126">
    <property type="component" value="Unassembled WGS sequence"/>
</dbReference>
<organism evidence="11 12">
    <name type="scientific">Podospora australis</name>
    <dbReference type="NCBI Taxonomy" id="1536484"/>
    <lineage>
        <taxon>Eukaryota</taxon>
        <taxon>Fungi</taxon>
        <taxon>Dikarya</taxon>
        <taxon>Ascomycota</taxon>
        <taxon>Pezizomycotina</taxon>
        <taxon>Sordariomycetes</taxon>
        <taxon>Sordariomycetidae</taxon>
        <taxon>Sordariales</taxon>
        <taxon>Podosporaceae</taxon>
        <taxon>Podospora</taxon>
    </lineage>
</organism>
<reference evidence="11" key="2">
    <citation type="submission" date="2023-05" db="EMBL/GenBank/DDBJ databases">
        <authorList>
            <consortium name="Lawrence Berkeley National Laboratory"/>
            <person name="Steindorff A."/>
            <person name="Hensen N."/>
            <person name="Bonometti L."/>
            <person name="Westerberg I."/>
            <person name="Brannstrom I.O."/>
            <person name="Guillou S."/>
            <person name="Cros-Aarteil S."/>
            <person name="Calhoun S."/>
            <person name="Haridas S."/>
            <person name="Kuo A."/>
            <person name="Mondo S."/>
            <person name="Pangilinan J."/>
            <person name="Riley R."/>
            <person name="Labutti K."/>
            <person name="Andreopoulos B."/>
            <person name="Lipzen A."/>
            <person name="Chen C."/>
            <person name="Yanf M."/>
            <person name="Daum C."/>
            <person name="Ng V."/>
            <person name="Clum A."/>
            <person name="Ohm R."/>
            <person name="Martin F."/>
            <person name="Silar P."/>
            <person name="Natvig D."/>
            <person name="Lalanne C."/>
            <person name="Gautier V."/>
            <person name="Ament-Velasquez S.L."/>
            <person name="Kruys A."/>
            <person name="Hutchinson M.I."/>
            <person name="Powell A.J."/>
            <person name="Barry K."/>
            <person name="Miller A.N."/>
            <person name="Grigoriev I.V."/>
            <person name="Debuchy R."/>
            <person name="Gladieux P."/>
            <person name="Thoren M.H."/>
            <person name="Johannesson H."/>
        </authorList>
    </citation>
    <scope>NUCLEOTIDE SEQUENCE</scope>
    <source>
        <strain evidence="11">PSN309</strain>
    </source>
</reference>
<comment type="subcellular location">
    <subcellularLocation>
        <location evidence="1 9">Nucleus</location>
    </subcellularLocation>
</comment>
<evidence type="ECO:0000313" key="11">
    <source>
        <dbReference type="EMBL" id="KAK4185984.1"/>
    </source>
</evidence>
<comment type="similarity">
    <text evidence="2 9">Belongs to the Mediator complex subunit 14 family.</text>
</comment>
<accession>A0AAN6WQ34</accession>
<dbReference type="PANTHER" id="PTHR12809:SF2">
    <property type="entry name" value="MEDIATOR OF RNA POLYMERASE II TRANSCRIPTION SUBUNIT 14"/>
    <property type="match status" value="1"/>
</dbReference>
<evidence type="ECO:0000256" key="3">
    <source>
        <dbReference type="ARBA" id="ARBA00019619"/>
    </source>
</evidence>
<dbReference type="Pfam" id="PF08638">
    <property type="entry name" value="Med14"/>
    <property type="match status" value="1"/>
</dbReference>
<reference evidence="11" key="1">
    <citation type="journal article" date="2023" name="Mol. Phylogenet. Evol.">
        <title>Genome-scale phylogeny and comparative genomics of the fungal order Sordariales.</title>
        <authorList>
            <person name="Hensen N."/>
            <person name="Bonometti L."/>
            <person name="Westerberg I."/>
            <person name="Brannstrom I.O."/>
            <person name="Guillou S."/>
            <person name="Cros-Aarteil S."/>
            <person name="Calhoun S."/>
            <person name="Haridas S."/>
            <person name="Kuo A."/>
            <person name="Mondo S."/>
            <person name="Pangilinan J."/>
            <person name="Riley R."/>
            <person name="LaButti K."/>
            <person name="Andreopoulos B."/>
            <person name="Lipzen A."/>
            <person name="Chen C."/>
            <person name="Yan M."/>
            <person name="Daum C."/>
            <person name="Ng V."/>
            <person name="Clum A."/>
            <person name="Steindorff A."/>
            <person name="Ohm R.A."/>
            <person name="Martin F."/>
            <person name="Silar P."/>
            <person name="Natvig D.O."/>
            <person name="Lalanne C."/>
            <person name="Gautier V."/>
            <person name="Ament-Velasquez S.L."/>
            <person name="Kruys A."/>
            <person name="Hutchinson M.I."/>
            <person name="Powell A.J."/>
            <person name="Barry K."/>
            <person name="Miller A.N."/>
            <person name="Grigoriev I.V."/>
            <person name="Debuchy R."/>
            <person name="Gladieux P."/>
            <person name="Hiltunen Thoren M."/>
            <person name="Johannesson H."/>
        </authorList>
    </citation>
    <scope>NUCLEOTIDE SEQUENCE</scope>
    <source>
        <strain evidence="11">PSN309</strain>
    </source>
</reference>
<keyword evidence="7 9" id="KW-0539">Nucleus</keyword>
<keyword evidence="12" id="KW-1185">Reference proteome</keyword>
<keyword evidence="6 9" id="KW-0804">Transcription</keyword>
<gene>
    <name evidence="11" type="ORF">QBC35DRAFT_288227</name>
</gene>
<comment type="function">
    <text evidence="9">Component of the Mediator complex, a coactivator involved in the regulated transcription of nearly all RNA polymerase II-dependent genes. Mediator functions as a bridge to convey information from gene-specific regulatory proteins to the basal RNA polymerase II transcription machinery. Mediator is recruited to promoters by direct interactions with regulatory proteins and serves as a scaffold for the assembly of a functional preinitiation complex with RNA polymerase II and the general transcription factors.</text>
</comment>
<evidence type="ECO:0000256" key="2">
    <source>
        <dbReference type="ARBA" id="ARBA00007813"/>
    </source>
</evidence>
<dbReference type="InterPro" id="IPR013947">
    <property type="entry name" value="Mediator_Med14"/>
</dbReference>
<evidence type="ECO:0000256" key="1">
    <source>
        <dbReference type="ARBA" id="ARBA00004123"/>
    </source>
</evidence>
<dbReference type="EMBL" id="MU864435">
    <property type="protein sequence ID" value="KAK4185984.1"/>
    <property type="molecule type" value="Genomic_DNA"/>
</dbReference>
<evidence type="ECO:0000313" key="12">
    <source>
        <dbReference type="Proteomes" id="UP001302126"/>
    </source>
</evidence>
<sequence length="1070" mass="120949">MAGLLRMENGIHTGIRSNHDRDGWMNGVNGDGGISIKREHHVEKGKGLADRPVMEVDSPMPETAPAVKMEDVPDELQHITAEIIPINMFLSRLAQFSHAALQDQIAALASKPLPQGLANGNATYHSTTAEDTSPESLEKKTMLLNFIHELHTRWVKALVLAEWSKKADQVGKLIDIRTHLATKLELFNMAVWDLIKTKQDMLWAKVPSPDLKTALEVLARGKVTWMPEFDYVPLPPVSDEEKQSFIENLDTLLHARLSLDEYERIPDPFRDYKIENGRVTFVVPGEFEVDLTISDEDFEKQFWFIDFRFQFQPAPAQFSEQARMHLELKVNDALATGGLPACYNYLHELTLTAKIVEFARQAKELSSARWTGSLKVERLDRALAVQYWVNRPHSRGTKSWIILAVNSGKGSDGVRDPKRASYLSLRWFRDNLEIKNFDITFDVETVSMEKLLTTVTGRHIEHLLSSMYNKLASKPRFAQKQARLDLQINKQDPGDLSLTMQLLDQDSVTASVDPFTGSFSLLPLTPIVVDAQKIINSLAAPAEEGAGVLEILRCQHTYSCLVHRARSVTWNVHRATQLTQDELKSIVHSSTSSSREPFQSIWLRMAGWNPQWAVLLSMSLGGDQWWLVEQSPQRQGTAGHRVKMYTKVPINSEQLRFSDTFFRNLTIITTGMIAHITDFRELHTKRMFYTAREESNPFLPPQITMPTVYVRLSDMLTTRTGTKSTSFAWQDEYVPVVFKGVRTSSQLGDNRPPEAGQRETPVKTIAEARLVVKNRGRFQFLKGNVDHDVSYNPRIGEFSLRLCADMGVPVVQLLSVRIQALERLIDMVEAIRRAGKNVVPQSVTLREVIFSYSNNNLPENVPPEMLQKAQQSYRVRLDLTTRDRRVNVMLDQGNPHLRVIDYIRSMANSPVEFEQLPMWFVFTLPLFRAIERVADSWDSFDGSTACNIFHKSSNWVTLRFILPVPGNPTLRRAVNLDIKPHTRQGKIVWHVNRAETDLSARNENDEFNRVLKQRVWSAKGAGFRGLTTGAAARPDDGIEALIALIDDSMRSLIPGGATGPPSSSSSSSSS</sequence>
<evidence type="ECO:0000256" key="5">
    <source>
        <dbReference type="ARBA" id="ARBA00023159"/>
    </source>
</evidence>
<evidence type="ECO:0000256" key="6">
    <source>
        <dbReference type="ARBA" id="ARBA00023163"/>
    </source>
</evidence>
<keyword evidence="4 9" id="KW-0805">Transcription regulation</keyword>
<comment type="caution">
    <text evidence="11">The sequence shown here is derived from an EMBL/GenBank/DDBJ whole genome shotgun (WGS) entry which is preliminary data.</text>
</comment>
<keyword evidence="5 9" id="KW-0010">Activator</keyword>
<dbReference type="GO" id="GO:0003712">
    <property type="term" value="F:transcription coregulator activity"/>
    <property type="evidence" value="ECO:0007669"/>
    <property type="project" value="UniProtKB-UniRule"/>
</dbReference>
<dbReference type="GO" id="GO:0006357">
    <property type="term" value="P:regulation of transcription by RNA polymerase II"/>
    <property type="evidence" value="ECO:0007669"/>
    <property type="project" value="InterPro"/>
</dbReference>
<dbReference type="GO" id="GO:0070847">
    <property type="term" value="C:core mediator complex"/>
    <property type="evidence" value="ECO:0007669"/>
    <property type="project" value="TreeGrafter"/>
</dbReference>
<feature type="domain" description="Mediator complex subunit MED14 N-terminal" evidence="10">
    <location>
        <begin position="84"/>
        <end position="295"/>
    </location>
</feature>
<dbReference type="GO" id="GO:0016592">
    <property type="term" value="C:mediator complex"/>
    <property type="evidence" value="ECO:0007669"/>
    <property type="project" value="UniProtKB-UniRule"/>
</dbReference>